<feature type="transmembrane region" description="Helical" evidence="1">
    <location>
        <begin position="344"/>
        <end position="364"/>
    </location>
</feature>
<feature type="transmembrane region" description="Helical" evidence="1">
    <location>
        <begin position="233"/>
        <end position="252"/>
    </location>
</feature>
<evidence type="ECO:0000256" key="1">
    <source>
        <dbReference type="SAM" id="Phobius"/>
    </source>
</evidence>
<evidence type="ECO:0000313" key="2">
    <source>
        <dbReference type="EMBL" id="QOS25879.1"/>
    </source>
</evidence>
<feature type="transmembrane region" description="Helical" evidence="1">
    <location>
        <begin position="394"/>
        <end position="413"/>
    </location>
</feature>
<reference evidence="2" key="1">
    <citation type="submission" date="2020-08" db="EMBL/GenBank/DDBJ databases">
        <title>Genetic structure, function and evolution of capsule biosynthesis loci in Vibrio parahaemolyticus.</title>
        <authorList>
            <person name="Li L."/>
            <person name="Bian S."/>
        </authorList>
    </citation>
    <scope>NUCLEOTIDE SEQUENCE</scope>
    <source>
        <strain evidence="2">VP236</strain>
    </source>
</reference>
<feature type="transmembrane region" description="Helical" evidence="1">
    <location>
        <begin position="164"/>
        <end position="180"/>
    </location>
</feature>
<name>A0A7M1WFV2_VIBPH</name>
<feature type="transmembrane region" description="Helical" evidence="1">
    <location>
        <begin position="127"/>
        <end position="144"/>
    </location>
</feature>
<keyword evidence="1" id="KW-1133">Transmembrane helix</keyword>
<proteinExistence type="predicted"/>
<accession>A0A7M1WFV2</accession>
<sequence length="421" mass="48646">MNLLTTYFCIFFLVVIQVVNLYFNYDFVIFLVSFSILIHFMIMYSVKANQSYFIFLFFAITYPIFILISYFLEVPYHLYLAYQNNELTSFVFFIQTLSLLLMFLRINRKQFFSFSWNEVLDVRKDGLIYYSSYLVLIVMIPLSLIGKDTVLSNGGYGGNSDSSIFFEYCLIFMIVCWLYSGNNRNKLFLLFGMMLVYLVLPLMFGKRLPFIMVSLLIFNFYFLNRFSNKFIILSLFGMLFILSVLALTRVGSSFDVGILNLLVNVDDNGVMANNQGGVVVSAASYLGLVEDGYFDWLFRLSSFFGTLVSPFTVGKFNVSEAYINTSAMKYTAIPGNGGLPGVYFYIWGGWGLLISLSLAFALAFSAVGKSRLISIYVLFLLITFPRWYAYNMLIIFKMGFWLIFIISFCDIFYKRRKKQCS</sequence>
<gene>
    <name evidence="2" type="ORF">VP236_00017</name>
</gene>
<feature type="transmembrane region" description="Helical" evidence="1">
    <location>
        <begin position="87"/>
        <end position="106"/>
    </location>
</feature>
<keyword evidence="1" id="KW-0812">Transmembrane</keyword>
<dbReference type="AlphaFoldDB" id="A0A7M1WFV2"/>
<evidence type="ECO:0008006" key="3">
    <source>
        <dbReference type="Google" id="ProtNLM"/>
    </source>
</evidence>
<keyword evidence="1" id="KW-0472">Membrane</keyword>
<organism evidence="2">
    <name type="scientific">Vibrio parahaemolyticus</name>
    <dbReference type="NCBI Taxonomy" id="670"/>
    <lineage>
        <taxon>Bacteria</taxon>
        <taxon>Pseudomonadati</taxon>
        <taxon>Pseudomonadota</taxon>
        <taxon>Gammaproteobacteria</taxon>
        <taxon>Vibrionales</taxon>
        <taxon>Vibrionaceae</taxon>
        <taxon>Vibrio</taxon>
    </lineage>
</organism>
<feature type="transmembrane region" description="Helical" evidence="1">
    <location>
        <begin position="53"/>
        <end position="72"/>
    </location>
</feature>
<feature type="transmembrane region" description="Helical" evidence="1">
    <location>
        <begin position="210"/>
        <end position="226"/>
    </location>
</feature>
<dbReference type="EMBL" id="MT898307">
    <property type="protein sequence ID" value="QOS25879.1"/>
    <property type="molecule type" value="Genomic_DNA"/>
</dbReference>
<feature type="transmembrane region" description="Helical" evidence="1">
    <location>
        <begin position="371"/>
        <end position="388"/>
    </location>
</feature>
<feature type="transmembrane region" description="Helical" evidence="1">
    <location>
        <begin position="187"/>
        <end position="204"/>
    </location>
</feature>
<feature type="transmembrane region" description="Helical" evidence="1">
    <location>
        <begin position="27"/>
        <end position="46"/>
    </location>
</feature>
<protein>
    <recommendedName>
        <fullName evidence="3">Polysaccharide polymerase</fullName>
    </recommendedName>
</protein>